<dbReference type="AlphaFoldDB" id="A0AAE3TF42"/>
<keyword evidence="7" id="KW-0175">Coiled coil</keyword>
<comment type="catalytic activity">
    <reaction evidence="1">
        <text>ATP + protein L-histidine = ADP + protein N-phospho-L-histidine.</text>
        <dbReference type="EC" id="2.7.13.3"/>
    </reaction>
</comment>
<keyword evidence="3" id="KW-0597">Phosphoprotein</keyword>
<dbReference type="SUPFAM" id="SSF48452">
    <property type="entry name" value="TPR-like"/>
    <property type="match status" value="3"/>
</dbReference>
<evidence type="ECO:0000256" key="5">
    <source>
        <dbReference type="ARBA" id="ARBA00022777"/>
    </source>
</evidence>
<dbReference type="RefSeq" id="WP_321536808.1">
    <property type="nucleotide sequence ID" value="NZ_JARGDL010000024.1"/>
</dbReference>
<keyword evidence="8" id="KW-1133">Transmembrane helix</keyword>
<dbReference type="Pfam" id="PF13424">
    <property type="entry name" value="TPR_12"/>
    <property type="match status" value="2"/>
</dbReference>
<dbReference type="InterPro" id="IPR036097">
    <property type="entry name" value="HisK_dim/P_sf"/>
</dbReference>
<dbReference type="CDD" id="cd00075">
    <property type="entry name" value="HATPase"/>
    <property type="match status" value="1"/>
</dbReference>
<organism evidence="10 11">
    <name type="scientific">Stygiobacter electus</name>
    <dbReference type="NCBI Taxonomy" id="3032292"/>
    <lineage>
        <taxon>Bacteria</taxon>
        <taxon>Pseudomonadati</taxon>
        <taxon>Ignavibacteriota</taxon>
        <taxon>Ignavibacteria</taxon>
        <taxon>Ignavibacteriales</taxon>
        <taxon>Melioribacteraceae</taxon>
        <taxon>Stygiobacter</taxon>
    </lineage>
</organism>
<feature type="transmembrane region" description="Helical" evidence="8">
    <location>
        <begin position="447"/>
        <end position="465"/>
    </location>
</feature>
<dbReference type="SMART" id="SM00388">
    <property type="entry name" value="HisKA"/>
    <property type="match status" value="1"/>
</dbReference>
<dbReference type="EMBL" id="JARGDL010000024">
    <property type="protein sequence ID" value="MDF1613037.1"/>
    <property type="molecule type" value="Genomic_DNA"/>
</dbReference>
<dbReference type="Pfam" id="PF00512">
    <property type="entry name" value="HisKA"/>
    <property type="match status" value="1"/>
</dbReference>
<dbReference type="Pfam" id="PF02518">
    <property type="entry name" value="HATPase_c"/>
    <property type="match status" value="1"/>
</dbReference>
<dbReference type="GO" id="GO:0000155">
    <property type="term" value="F:phosphorelay sensor kinase activity"/>
    <property type="evidence" value="ECO:0007669"/>
    <property type="project" value="InterPro"/>
</dbReference>
<evidence type="ECO:0000256" key="6">
    <source>
        <dbReference type="PROSITE-ProRule" id="PRU00339"/>
    </source>
</evidence>
<dbReference type="SMART" id="SM00028">
    <property type="entry name" value="TPR"/>
    <property type="match status" value="7"/>
</dbReference>
<feature type="repeat" description="TPR" evidence="6">
    <location>
        <begin position="134"/>
        <end position="167"/>
    </location>
</feature>
<dbReference type="PANTHER" id="PTHR43047:SF72">
    <property type="entry name" value="OSMOSENSING HISTIDINE PROTEIN KINASE SLN1"/>
    <property type="match status" value="1"/>
</dbReference>
<evidence type="ECO:0000256" key="4">
    <source>
        <dbReference type="ARBA" id="ARBA00022679"/>
    </source>
</evidence>
<dbReference type="PRINTS" id="PR00344">
    <property type="entry name" value="BCTRLSENSOR"/>
</dbReference>
<dbReference type="EC" id="2.7.13.3" evidence="2"/>
<dbReference type="SUPFAM" id="SSF55874">
    <property type="entry name" value="ATPase domain of HSP90 chaperone/DNA topoisomerase II/histidine kinase"/>
    <property type="match status" value="1"/>
</dbReference>
<dbReference type="InterPro" id="IPR019734">
    <property type="entry name" value="TPR_rpt"/>
</dbReference>
<comment type="caution">
    <text evidence="10">The sequence shown here is derived from an EMBL/GenBank/DDBJ whole genome shotgun (WGS) entry which is preliminary data.</text>
</comment>
<keyword evidence="4" id="KW-0808">Transferase</keyword>
<feature type="repeat" description="TPR" evidence="6">
    <location>
        <begin position="294"/>
        <end position="327"/>
    </location>
</feature>
<dbReference type="Proteomes" id="UP001221302">
    <property type="component" value="Unassembled WGS sequence"/>
</dbReference>
<dbReference type="InterPro" id="IPR003594">
    <property type="entry name" value="HATPase_dom"/>
</dbReference>
<reference evidence="10" key="1">
    <citation type="submission" date="2023-03" db="EMBL/GenBank/DDBJ databases">
        <title>Stygiobacter electus gen. nov., sp. nov., facultatively anaerobic thermotolerant bacterium of the class Ignavibacteria from a well of Yessentuki mineral water deposit.</title>
        <authorList>
            <person name="Podosokorskaya O.A."/>
            <person name="Elcheninov A.G."/>
            <person name="Petrova N.F."/>
            <person name="Zavarzina D.G."/>
            <person name="Kublanov I.V."/>
            <person name="Merkel A.Y."/>
        </authorList>
    </citation>
    <scope>NUCLEOTIDE SEQUENCE</scope>
    <source>
        <strain evidence="10">09-Me</strain>
    </source>
</reference>
<dbReference type="Gene3D" id="1.10.287.130">
    <property type="match status" value="1"/>
</dbReference>
<dbReference type="InterPro" id="IPR003661">
    <property type="entry name" value="HisK_dim/P_dom"/>
</dbReference>
<dbReference type="InterPro" id="IPR004358">
    <property type="entry name" value="Sig_transdc_His_kin-like_C"/>
</dbReference>
<dbReference type="GO" id="GO:0005886">
    <property type="term" value="C:plasma membrane"/>
    <property type="evidence" value="ECO:0007669"/>
    <property type="project" value="TreeGrafter"/>
</dbReference>
<evidence type="ECO:0000256" key="7">
    <source>
        <dbReference type="SAM" id="Coils"/>
    </source>
</evidence>
<keyword evidence="5" id="KW-0418">Kinase</keyword>
<dbReference type="SMART" id="SM00387">
    <property type="entry name" value="HATPase_c"/>
    <property type="match status" value="1"/>
</dbReference>
<evidence type="ECO:0000256" key="8">
    <source>
        <dbReference type="SAM" id="Phobius"/>
    </source>
</evidence>
<feature type="coiled-coil region" evidence="7">
    <location>
        <begin position="343"/>
        <end position="370"/>
    </location>
</feature>
<keyword evidence="11" id="KW-1185">Reference proteome</keyword>
<evidence type="ECO:0000256" key="3">
    <source>
        <dbReference type="ARBA" id="ARBA00022553"/>
    </source>
</evidence>
<dbReference type="CDD" id="cd00082">
    <property type="entry name" value="HisKA"/>
    <property type="match status" value="1"/>
</dbReference>
<keyword evidence="6" id="KW-0802">TPR repeat</keyword>
<evidence type="ECO:0000313" key="11">
    <source>
        <dbReference type="Proteomes" id="UP001221302"/>
    </source>
</evidence>
<dbReference type="PANTHER" id="PTHR43047">
    <property type="entry name" value="TWO-COMPONENT HISTIDINE PROTEIN KINASE"/>
    <property type="match status" value="1"/>
</dbReference>
<feature type="domain" description="Histidine kinase" evidence="9">
    <location>
        <begin position="504"/>
        <end position="722"/>
    </location>
</feature>
<gene>
    <name evidence="10" type="ORF">P0M35_12805</name>
</gene>
<dbReference type="InterPro" id="IPR036890">
    <property type="entry name" value="HATPase_C_sf"/>
</dbReference>
<dbReference type="Gene3D" id="1.25.40.10">
    <property type="entry name" value="Tetratricopeptide repeat domain"/>
    <property type="match status" value="2"/>
</dbReference>
<dbReference type="PROSITE" id="PS50109">
    <property type="entry name" value="HIS_KIN"/>
    <property type="match status" value="1"/>
</dbReference>
<protein>
    <recommendedName>
        <fullName evidence="2">histidine kinase</fullName>
        <ecNumber evidence="2">2.7.13.3</ecNumber>
    </recommendedName>
</protein>
<dbReference type="SUPFAM" id="SSF47384">
    <property type="entry name" value="Homodimeric domain of signal transducing histidine kinase"/>
    <property type="match status" value="1"/>
</dbReference>
<evidence type="ECO:0000259" key="9">
    <source>
        <dbReference type="PROSITE" id="PS50109"/>
    </source>
</evidence>
<sequence>MKKIIVKEILNSFYCRYLFYFIIAAILFPVDLLSQTDEINKLENLLSKVKGKEKINTLNKLSELSKSISFEKANEYAEEALKLSLQENYEYGKAKAFNNIGFIKYRFNNLSAAEKYYKDAFTIFAKLNSDYDKARTLNYLGLIYWRRNDFVKAFKYYRDAEKISKSNNFPAIEAEATNYMGLIYWKWSQYSKALEYFFNSNKLYTKSRDNFGIGTTLNNISNMYNEMDQPDLAILYANKILSDKNLTYYKYVQGRTYNILGVSYFKKGDIEKAITFQKKSLEIKKEFDEKNGMAFSYNDLGEIYFKQKKYDLAYNNYKLALELRKELNDKFGISSTLLSIAKVQIATNKLNEAEKSLNDAIQNAKEINNLSLVSQAYKQLSDLYYKKGNISKAYFYLWKHSELVDSIYNKHSIEKIAELTVIYDLEAKEKELKIKDLEIKNEQTLKIFFSIFIIIVLIILLIFLLKNKKLKNTTNLLNEKNLEIAKKSKDLEQAIKTRDKFFSIISHDLRSPFFGIKSMTEILSDPNEVVTNEERIEYTSKLNKSIKDVYNLIENLIEWSKIQTNRLEHHPVNYDLHDDLDSILNLVSINADHKKIKIFNKLKSPLVVFADQQMIHSVLLNLISNAIKFTKENGLIEIYSIEEIDHHKICVKDNGIGMSDEVKSKIFNIESKFSTRGTNNETGTGLGLLLCKELVEKNGGVLSFESKENEGTTFCFTVPKAKK</sequence>
<dbReference type="PROSITE" id="PS50005">
    <property type="entry name" value="TPR"/>
    <property type="match status" value="3"/>
</dbReference>
<keyword evidence="8" id="KW-0812">Transmembrane</keyword>
<evidence type="ECO:0000256" key="1">
    <source>
        <dbReference type="ARBA" id="ARBA00000085"/>
    </source>
</evidence>
<feature type="transmembrane region" description="Helical" evidence="8">
    <location>
        <begin position="12"/>
        <end position="30"/>
    </location>
</feature>
<proteinExistence type="predicted"/>
<dbReference type="GO" id="GO:0009927">
    <property type="term" value="F:histidine phosphotransfer kinase activity"/>
    <property type="evidence" value="ECO:0007669"/>
    <property type="project" value="TreeGrafter"/>
</dbReference>
<dbReference type="InterPro" id="IPR011990">
    <property type="entry name" value="TPR-like_helical_dom_sf"/>
</dbReference>
<keyword evidence="8" id="KW-0472">Membrane</keyword>
<accession>A0AAE3TF42</accession>
<name>A0AAE3TF42_9BACT</name>
<evidence type="ECO:0000256" key="2">
    <source>
        <dbReference type="ARBA" id="ARBA00012438"/>
    </source>
</evidence>
<dbReference type="Gene3D" id="3.30.565.10">
    <property type="entry name" value="Histidine kinase-like ATPase, C-terminal domain"/>
    <property type="match status" value="1"/>
</dbReference>
<dbReference type="InterPro" id="IPR005467">
    <property type="entry name" value="His_kinase_dom"/>
</dbReference>
<feature type="repeat" description="TPR" evidence="6">
    <location>
        <begin position="254"/>
        <end position="287"/>
    </location>
</feature>
<evidence type="ECO:0000313" key="10">
    <source>
        <dbReference type="EMBL" id="MDF1613037.1"/>
    </source>
</evidence>